<evidence type="ECO:0000313" key="7">
    <source>
        <dbReference type="Proteomes" id="UP000245166"/>
    </source>
</evidence>
<feature type="domain" description="SLH" evidence="5">
    <location>
        <begin position="1487"/>
        <end position="1554"/>
    </location>
</feature>
<dbReference type="PANTHER" id="PTHR42732:SF1">
    <property type="entry name" value="BETA-MANNOSIDASE"/>
    <property type="match status" value="1"/>
</dbReference>
<dbReference type="PRINTS" id="PR00132">
    <property type="entry name" value="GLHYDRLASE2"/>
</dbReference>
<dbReference type="InterPro" id="IPR001119">
    <property type="entry name" value="SLH_dom"/>
</dbReference>
<dbReference type="GO" id="GO:0004553">
    <property type="term" value="F:hydrolase activity, hydrolyzing O-glycosyl compounds"/>
    <property type="evidence" value="ECO:0007669"/>
    <property type="project" value="InterPro"/>
</dbReference>
<dbReference type="InterPro" id="IPR011081">
    <property type="entry name" value="Big_4"/>
</dbReference>
<dbReference type="Pfam" id="PF16355">
    <property type="entry name" value="DUF4982"/>
    <property type="match status" value="1"/>
</dbReference>
<feature type="domain" description="SLH" evidence="5">
    <location>
        <begin position="1422"/>
        <end position="1486"/>
    </location>
</feature>
<dbReference type="Pfam" id="PF07523">
    <property type="entry name" value="Big_3"/>
    <property type="match status" value="1"/>
</dbReference>
<dbReference type="InterPro" id="IPR032311">
    <property type="entry name" value="DUF4982"/>
</dbReference>
<proteinExistence type="inferred from homology"/>
<dbReference type="InterPro" id="IPR008964">
    <property type="entry name" value="Invasin/intimin_cell_adhesion"/>
</dbReference>
<dbReference type="PROSITE" id="PS51272">
    <property type="entry name" value="SLH"/>
    <property type="match status" value="3"/>
</dbReference>
<dbReference type="InterPro" id="IPR017853">
    <property type="entry name" value="GH"/>
</dbReference>
<dbReference type="Gene3D" id="3.20.20.80">
    <property type="entry name" value="Glycosidases"/>
    <property type="match status" value="1"/>
</dbReference>
<dbReference type="Pfam" id="PF02836">
    <property type="entry name" value="Glyco_hydro_2_C"/>
    <property type="match status" value="1"/>
</dbReference>
<keyword evidence="2" id="KW-0378">Hydrolase</keyword>
<dbReference type="SUPFAM" id="SSF49303">
    <property type="entry name" value="beta-Galactosidase/glucuronidase domain"/>
    <property type="match status" value="1"/>
</dbReference>
<dbReference type="InterPro" id="IPR006104">
    <property type="entry name" value="Glyco_hydro_2_N"/>
</dbReference>
<dbReference type="SUPFAM" id="SSF49785">
    <property type="entry name" value="Galactose-binding domain-like"/>
    <property type="match status" value="1"/>
</dbReference>
<dbReference type="InterPro" id="IPR051913">
    <property type="entry name" value="GH2_Domain-Containing"/>
</dbReference>
<dbReference type="Gene3D" id="2.60.40.3630">
    <property type="match status" value="1"/>
</dbReference>
<evidence type="ECO:0000313" key="6">
    <source>
        <dbReference type="EMBL" id="PWD51483.1"/>
    </source>
</evidence>
<dbReference type="Pfam" id="PF18565">
    <property type="entry name" value="Glyco_hydro2_C5"/>
    <property type="match status" value="1"/>
</dbReference>
<feature type="chain" id="PRO_5015545310" description="SLH domain-containing protein" evidence="4">
    <location>
        <begin position="27"/>
        <end position="1613"/>
    </location>
</feature>
<dbReference type="Pfam" id="PF02837">
    <property type="entry name" value="Glyco_hydro_2_N"/>
    <property type="match status" value="1"/>
</dbReference>
<dbReference type="SUPFAM" id="SSF51445">
    <property type="entry name" value="(Trans)glycosidases"/>
    <property type="match status" value="1"/>
</dbReference>
<reference evidence="6 7" key="1">
    <citation type="submission" date="2018-03" db="EMBL/GenBank/DDBJ databases">
        <title>Genome assembly of novel Miniimonas species PCH200.</title>
        <authorList>
            <person name="Thakur V."/>
            <person name="Kumar V."/>
            <person name="Singh D."/>
        </authorList>
    </citation>
    <scope>NUCLEOTIDE SEQUENCE [LARGE SCALE GENOMIC DNA]</scope>
    <source>
        <strain evidence="6 7">PCH200</strain>
    </source>
</reference>
<feature type="signal peptide" evidence="4">
    <location>
        <begin position="1"/>
        <end position="26"/>
    </location>
</feature>
<keyword evidence="4" id="KW-0732">Signal</keyword>
<dbReference type="GO" id="GO:0005975">
    <property type="term" value="P:carbohydrate metabolic process"/>
    <property type="evidence" value="ECO:0007669"/>
    <property type="project" value="InterPro"/>
</dbReference>
<comment type="caution">
    <text evidence="6">The sequence shown here is derived from an EMBL/GenBank/DDBJ whole genome shotgun (WGS) entry which is preliminary data.</text>
</comment>
<dbReference type="EMBL" id="PYHR01000002">
    <property type="protein sequence ID" value="PWD51483.1"/>
    <property type="molecule type" value="Genomic_DNA"/>
</dbReference>
<dbReference type="InterPro" id="IPR008979">
    <property type="entry name" value="Galactose-bd-like_sf"/>
</dbReference>
<organism evidence="6 7">
    <name type="scientific">Serinibacter arcticus</name>
    <dbReference type="NCBI Taxonomy" id="1655435"/>
    <lineage>
        <taxon>Bacteria</taxon>
        <taxon>Bacillati</taxon>
        <taxon>Actinomycetota</taxon>
        <taxon>Actinomycetes</taxon>
        <taxon>Micrococcales</taxon>
        <taxon>Beutenbergiaceae</taxon>
        <taxon>Serinibacter</taxon>
    </lineage>
</organism>
<dbReference type="OrthoDB" id="9762066at2"/>
<evidence type="ECO:0000256" key="2">
    <source>
        <dbReference type="ARBA" id="ARBA00022801"/>
    </source>
</evidence>
<sequence>MKRSKSIIGATLAAGLLIGTASSAFAAPSSTSSTPSTSSTAVAAAAVPEVIEDSGARTIDFNEDWKFFLATRTPTVLSNATLELEDVGVTTAEAIDPAFDDSAWRTVQTPHDWSIEGDKVSSSTNSQAYLQGGLGWYRKTFSVPESMQAERKRVTIDFEGVYQNSVVYLNGELVGTTPSGYTGFAYDLTDRLVYGDDAVNTIVVKVQNPAPSGRWYTGSGITLPVNLVVTDPVRFVRHGIDLTTPTLETTYNADGSAQLELEASVFSDATNGIIYTKTSVIEADGTVAATAVGDPVETNPSTLTTLSDTITVPAVDLWYPWNIGDPTLYTVRTELFYLGNGTVETRLVDTVDTSFGFRWFEVADVDLTDPSSGGLYVNDVYTKIQGVDLHHDSGALGAAANKDAFDRQWDKLVSMGVNAFRTAHNPAAKDAIEVASEKGIIVVEEAYDGWGATKATYDFGRFFLQPVPQDWAGLGPNGLLSPPTPAVNYDGAQYLWSDWVIREMVQRDKNEPSVFMWSIGNEVRGVGSRPSWYDPSKYDLAGFGGATAINEYTEAVRLTQGIKAIDPNRLVTMGGDQQRNPPAIDSTWGRVNRFLDGYGLNYNTAISVDRLTERFPGTFFFESESSSQTSSRGVYLDPTIRNTGINLTPGRRGGSNYDNDFASWTMSNEYGLKKDRDRKAFLGQFIWTGFDYLGEPTPYSVYPVGVSSFGAIDTAGFPKDSYHLFRSQWLDPADGAQVHVLPGNWNEWREGEEVEVWVNANAPTVELFLNGESLGRKSFDVKETAYGKQYLETSEAVADDKTWPTSNGNTGGYASTGATIVDASGDSAIPAGTNYGKLHLTWKVPFAEGVLEARAYDSADATEPVAIDTVATASSPYTIELSTNKEVITADGRSLAYIEATVVDEDGNEVPDADNLVQFTVDNGAIVGVDNGQQESTEPYKWDGEQRSTYSQRSAYAGKVLAIVQSDKDAVGQITLTARADGLQPAVVTIAATEDGTGTAPAQPTLAPTLTGIAPVAYAAPVGSVPTLPVDVQVTYADATVGAFGVTREVTWTMPPASSFATPGELVITGTVEGVETPAKAYVSVVTSTASGDIAANPTLGANNQAWNFAALPADSPLRAGALATATFTGAATTYPNNALNGDTASAWSNQYSRGANVLLPAYSASRTHEWFELFWDGERTFDQVQLSFTAEGPNARPSAVTAQYWDGLAWQDVEGLETTFATASNAPTTLDFDSVFTQRIRVGLTNATPYSATGNLRIVSAVVNGESVVGAVVKSGLQAAYDAALLLEEDDFKPESWVVLEAALDQAAAVLADADATSQEVAEATAALAAAVAGLTPIDAATLEALTIVTPPSKTDYVLGESLDLAGLAVTATFSDETVADVPLTALTVTGFDGTTVGTQTITLTYEVEGRQQTATFDVTVRTFFLDVPQGLQFYSEITWLAEKGISTGWVTPQGREYRPLAPIARDAMAAFLYRLAESPEFTAPTVSPFVDVKPTDQFYKEITWLAETKISTGWANADGTASFRPLDPIARDAMAAFLFRLAAVTDYDAPATSPFLDVTTSNQFYDEISWLAENKISTGWVGNDGSADYKPLQPVNRDAMAAFLSRFDALP</sequence>
<dbReference type="SUPFAM" id="SSF49373">
    <property type="entry name" value="Invasin/intimin cell-adhesion fragments"/>
    <property type="match status" value="1"/>
</dbReference>
<protein>
    <recommendedName>
        <fullName evidence="5">SLH domain-containing protein</fullName>
    </recommendedName>
</protein>
<dbReference type="PANTHER" id="PTHR42732">
    <property type="entry name" value="BETA-GALACTOSIDASE"/>
    <property type="match status" value="1"/>
</dbReference>
<accession>A0A2U1ZX20</accession>
<dbReference type="InterPro" id="IPR022038">
    <property type="entry name" value="Ig-like_bact"/>
</dbReference>
<gene>
    <name evidence="6" type="ORF">C8046_13285</name>
</gene>
<dbReference type="Gene3D" id="2.60.40.10">
    <property type="entry name" value="Immunoglobulins"/>
    <property type="match status" value="3"/>
</dbReference>
<dbReference type="InterPro" id="IPR006103">
    <property type="entry name" value="Glyco_hydro_2_cat"/>
</dbReference>
<comment type="similarity">
    <text evidence="1">Belongs to the glycosyl hydrolase 2 family.</text>
</comment>
<dbReference type="InterPro" id="IPR036156">
    <property type="entry name" value="Beta-gal/glucu_dom_sf"/>
</dbReference>
<evidence type="ECO:0000256" key="4">
    <source>
        <dbReference type="SAM" id="SignalP"/>
    </source>
</evidence>
<dbReference type="InterPro" id="IPR013783">
    <property type="entry name" value="Ig-like_fold"/>
</dbReference>
<dbReference type="InterPro" id="IPR006101">
    <property type="entry name" value="Glyco_hydro_2"/>
</dbReference>
<feature type="domain" description="SLH" evidence="5">
    <location>
        <begin position="1555"/>
        <end position="1613"/>
    </location>
</feature>
<dbReference type="RefSeq" id="WP_109229864.1">
    <property type="nucleotide sequence ID" value="NZ_PYHR01000002.1"/>
</dbReference>
<dbReference type="InterPro" id="IPR040605">
    <property type="entry name" value="Glyco_hydro2_dom5"/>
</dbReference>
<dbReference type="Pfam" id="PF07532">
    <property type="entry name" value="Big_4"/>
    <property type="match status" value="1"/>
</dbReference>
<name>A0A2U1ZX20_9MICO</name>
<evidence type="ECO:0000256" key="1">
    <source>
        <dbReference type="ARBA" id="ARBA00007401"/>
    </source>
</evidence>
<dbReference type="Gene3D" id="2.60.120.260">
    <property type="entry name" value="Galactose-binding domain-like"/>
    <property type="match status" value="2"/>
</dbReference>
<dbReference type="InterPro" id="IPR006102">
    <property type="entry name" value="Ig-like_GH2"/>
</dbReference>
<dbReference type="Pfam" id="PF00703">
    <property type="entry name" value="Glyco_hydro_2"/>
    <property type="match status" value="1"/>
</dbReference>
<keyword evidence="3" id="KW-0326">Glycosidase</keyword>
<evidence type="ECO:0000259" key="5">
    <source>
        <dbReference type="PROSITE" id="PS51272"/>
    </source>
</evidence>
<dbReference type="Proteomes" id="UP000245166">
    <property type="component" value="Unassembled WGS sequence"/>
</dbReference>
<dbReference type="Gene3D" id="1.20.1270.70">
    <property type="entry name" value="Designed single chain three-helix bundle"/>
    <property type="match status" value="1"/>
</dbReference>
<evidence type="ECO:0000256" key="3">
    <source>
        <dbReference type="ARBA" id="ARBA00023295"/>
    </source>
</evidence>
<keyword evidence="7" id="KW-1185">Reference proteome</keyword>